<evidence type="ECO:0000259" key="3">
    <source>
        <dbReference type="PROSITE" id="PS50977"/>
    </source>
</evidence>
<sequence>MWNKQLCLFNEVQIDVGFASKDTSCGGAKGMDGCRLRMVEERGASKASAPSASQCERVDRRVLRSRAAMVAAFEDLLAEKAYEDITVTDIARKADVDRKTFYKHFGSIDGLLAYVFDSHIDDIVENTHGLLACTGESEQGGFAVRIQVFFEMVNRAIMENISLKRRVFECVPFDLMFTCIKQSMYEELERYCMIPASVRSDQLDYYLSFVFGGILSAYRQWIMMGGDTPIENVSSAASALVARGLSSLEGFEPAESGLAPGAPRAVEELGA</sequence>
<dbReference type="PRINTS" id="PR00455">
    <property type="entry name" value="HTHTETR"/>
</dbReference>
<dbReference type="AlphaFoldDB" id="A0A943BN86"/>
<keyword evidence="1 2" id="KW-0238">DNA-binding</keyword>
<dbReference type="Proteomes" id="UP000738879">
    <property type="component" value="Unassembled WGS sequence"/>
</dbReference>
<dbReference type="Pfam" id="PF00440">
    <property type="entry name" value="TetR_N"/>
    <property type="match status" value="1"/>
</dbReference>
<organism evidence="4 5">
    <name type="scientific">Collinsella intestinalis</name>
    <dbReference type="NCBI Taxonomy" id="147207"/>
    <lineage>
        <taxon>Bacteria</taxon>
        <taxon>Bacillati</taxon>
        <taxon>Actinomycetota</taxon>
        <taxon>Coriobacteriia</taxon>
        <taxon>Coriobacteriales</taxon>
        <taxon>Coriobacteriaceae</taxon>
        <taxon>Collinsella</taxon>
    </lineage>
</organism>
<dbReference type="InterPro" id="IPR050624">
    <property type="entry name" value="HTH-type_Tx_Regulator"/>
</dbReference>
<dbReference type="Gene3D" id="1.10.357.10">
    <property type="entry name" value="Tetracycline Repressor, domain 2"/>
    <property type="match status" value="1"/>
</dbReference>
<dbReference type="PANTHER" id="PTHR43479:SF11">
    <property type="entry name" value="ACREF_ENVCD OPERON REPRESSOR-RELATED"/>
    <property type="match status" value="1"/>
</dbReference>
<dbReference type="InterPro" id="IPR009057">
    <property type="entry name" value="Homeodomain-like_sf"/>
</dbReference>
<comment type="caution">
    <text evidence="4">The sequence shown here is derived from an EMBL/GenBank/DDBJ whole genome shotgun (WGS) entry which is preliminary data.</text>
</comment>
<evidence type="ECO:0000313" key="5">
    <source>
        <dbReference type="Proteomes" id="UP000738879"/>
    </source>
</evidence>
<dbReference type="PANTHER" id="PTHR43479">
    <property type="entry name" value="ACREF/ENVCD OPERON REPRESSOR-RELATED"/>
    <property type="match status" value="1"/>
</dbReference>
<dbReference type="SUPFAM" id="SSF46689">
    <property type="entry name" value="Homeodomain-like"/>
    <property type="match status" value="1"/>
</dbReference>
<dbReference type="InterPro" id="IPR001647">
    <property type="entry name" value="HTH_TetR"/>
</dbReference>
<dbReference type="GO" id="GO:0003677">
    <property type="term" value="F:DNA binding"/>
    <property type="evidence" value="ECO:0007669"/>
    <property type="project" value="UniProtKB-UniRule"/>
</dbReference>
<feature type="domain" description="HTH tetR-type" evidence="3">
    <location>
        <begin position="63"/>
        <end position="123"/>
    </location>
</feature>
<evidence type="ECO:0000256" key="1">
    <source>
        <dbReference type="ARBA" id="ARBA00023125"/>
    </source>
</evidence>
<gene>
    <name evidence="4" type="ORF">KHY67_07575</name>
</gene>
<evidence type="ECO:0000313" key="4">
    <source>
        <dbReference type="EMBL" id="MBS5147534.1"/>
    </source>
</evidence>
<protein>
    <submittedName>
        <fullName evidence="4">TetR/AcrR family transcriptional regulator</fullName>
    </submittedName>
</protein>
<feature type="DNA-binding region" description="H-T-H motif" evidence="2">
    <location>
        <begin position="86"/>
        <end position="105"/>
    </location>
</feature>
<reference evidence="4" key="1">
    <citation type="submission" date="2021-02" db="EMBL/GenBank/DDBJ databases">
        <title>Infant gut strain persistence is associated with maternal origin, phylogeny, and functional potential including surface adhesion and iron acquisition.</title>
        <authorList>
            <person name="Lou Y.C."/>
        </authorList>
    </citation>
    <scope>NUCLEOTIDE SEQUENCE</scope>
    <source>
        <strain evidence="4">L3_128_245G1_dasL3_128_245G1_concoct_49</strain>
    </source>
</reference>
<proteinExistence type="predicted"/>
<dbReference type="PROSITE" id="PS50977">
    <property type="entry name" value="HTH_TETR_2"/>
    <property type="match status" value="1"/>
</dbReference>
<name>A0A943BN86_9ACTN</name>
<dbReference type="EMBL" id="JAGZJA010000011">
    <property type="protein sequence ID" value="MBS5147534.1"/>
    <property type="molecule type" value="Genomic_DNA"/>
</dbReference>
<accession>A0A943BN86</accession>
<evidence type="ECO:0000256" key="2">
    <source>
        <dbReference type="PROSITE-ProRule" id="PRU00335"/>
    </source>
</evidence>